<gene>
    <name evidence="1" type="ORF">E2C01_017263</name>
</gene>
<sequence length="163" mass="18100">MSGHRGKNFETAQNFQLTGRQLSNSVAIGEYWGEMDDRCERYGAIVAPSHHGAMQFANESVVGGSSGVHRPCCAETSVSSFHVGAAVPQEHILSLYPFVEISILVDFKVHQQLWLSFPYTDHPGELAFNFAILHDLEQLVQHPTHIPDRLGDAPNILDFFLTP</sequence>
<evidence type="ECO:0000313" key="2">
    <source>
        <dbReference type="Proteomes" id="UP000324222"/>
    </source>
</evidence>
<evidence type="ECO:0000313" key="1">
    <source>
        <dbReference type="EMBL" id="MPC24187.1"/>
    </source>
</evidence>
<dbReference type="Proteomes" id="UP000324222">
    <property type="component" value="Unassembled WGS sequence"/>
</dbReference>
<comment type="caution">
    <text evidence="1">The sequence shown here is derived from an EMBL/GenBank/DDBJ whole genome shotgun (WGS) entry which is preliminary data.</text>
</comment>
<keyword evidence="2" id="KW-1185">Reference proteome</keyword>
<organism evidence="1 2">
    <name type="scientific">Portunus trituberculatus</name>
    <name type="common">Swimming crab</name>
    <name type="synonym">Neptunus trituberculatus</name>
    <dbReference type="NCBI Taxonomy" id="210409"/>
    <lineage>
        <taxon>Eukaryota</taxon>
        <taxon>Metazoa</taxon>
        <taxon>Ecdysozoa</taxon>
        <taxon>Arthropoda</taxon>
        <taxon>Crustacea</taxon>
        <taxon>Multicrustacea</taxon>
        <taxon>Malacostraca</taxon>
        <taxon>Eumalacostraca</taxon>
        <taxon>Eucarida</taxon>
        <taxon>Decapoda</taxon>
        <taxon>Pleocyemata</taxon>
        <taxon>Brachyura</taxon>
        <taxon>Eubrachyura</taxon>
        <taxon>Portunoidea</taxon>
        <taxon>Portunidae</taxon>
        <taxon>Portuninae</taxon>
        <taxon>Portunus</taxon>
    </lineage>
</organism>
<dbReference type="AlphaFoldDB" id="A0A5B7DSV7"/>
<dbReference type="EMBL" id="VSRR010001299">
    <property type="protein sequence ID" value="MPC24187.1"/>
    <property type="molecule type" value="Genomic_DNA"/>
</dbReference>
<protein>
    <submittedName>
        <fullName evidence="1">Uncharacterized protein</fullName>
    </submittedName>
</protein>
<name>A0A5B7DSV7_PORTR</name>
<accession>A0A5B7DSV7</accession>
<reference evidence="1 2" key="1">
    <citation type="submission" date="2019-05" db="EMBL/GenBank/DDBJ databases">
        <title>Another draft genome of Portunus trituberculatus and its Hox gene families provides insights of decapod evolution.</title>
        <authorList>
            <person name="Jeong J.-H."/>
            <person name="Song I."/>
            <person name="Kim S."/>
            <person name="Choi T."/>
            <person name="Kim D."/>
            <person name="Ryu S."/>
            <person name="Kim W."/>
        </authorList>
    </citation>
    <scope>NUCLEOTIDE SEQUENCE [LARGE SCALE GENOMIC DNA]</scope>
    <source>
        <tissue evidence="1">Muscle</tissue>
    </source>
</reference>
<proteinExistence type="predicted"/>